<sequence length="109" mass="12269">MRTLYHPSLNEMNLSTVLYALSDQIRLDIVKSLDENGEESCSAMEIPIPNSTLSHHYKVLRESGVTRTRLEGTQRLISLRYDDLNSRFPGVLPAVLQGLKNKKSPKSNA</sequence>
<dbReference type="AlphaFoldDB" id="A0A926KMR7"/>
<dbReference type="RefSeq" id="WP_188172696.1">
    <property type="nucleotide sequence ID" value="NZ_JACVVD010000001.1"/>
</dbReference>
<keyword evidence="1" id="KW-0238">DNA-binding</keyword>
<proteinExistence type="predicted"/>
<dbReference type="InterPro" id="IPR011991">
    <property type="entry name" value="ArsR-like_HTH"/>
</dbReference>
<gene>
    <name evidence="3" type="ORF">ICC18_01985</name>
</gene>
<comment type="caution">
    <text evidence="3">The sequence shown here is derived from an EMBL/GenBank/DDBJ whole genome shotgun (WGS) entry which is preliminary data.</text>
</comment>
<dbReference type="InterPro" id="IPR036388">
    <property type="entry name" value="WH-like_DNA-bd_sf"/>
</dbReference>
<dbReference type="InterPro" id="IPR036390">
    <property type="entry name" value="WH_DNA-bd_sf"/>
</dbReference>
<evidence type="ECO:0000313" key="4">
    <source>
        <dbReference type="Proteomes" id="UP000650466"/>
    </source>
</evidence>
<evidence type="ECO:0000259" key="2">
    <source>
        <dbReference type="PROSITE" id="PS50987"/>
    </source>
</evidence>
<dbReference type="InterPro" id="IPR001845">
    <property type="entry name" value="HTH_ArsR_DNA-bd_dom"/>
</dbReference>
<evidence type="ECO:0000313" key="3">
    <source>
        <dbReference type="EMBL" id="MBD0378890.1"/>
    </source>
</evidence>
<evidence type="ECO:0000256" key="1">
    <source>
        <dbReference type="ARBA" id="ARBA00023125"/>
    </source>
</evidence>
<dbReference type="Proteomes" id="UP000650466">
    <property type="component" value="Unassembled WGS sequence"/>
</dbReference>
<name>A0A926KMR7_9BACL</name>
<accession>A0A926KMR7</accession>
<protein>
    <submittedName>
        <fullName evidence="3">Helix-turn-helix transcriptional regulator</fullName>
    </submittedName>
</protein>
<dbReference type="GO" id="GO:0003700">
    <property type="term" value="F:DNA-binding transcription factor activity"/>
    <property type="evidence" value="ECO:0007669"/>
    <property type="project" value="InterPro"/>
</dbReference>
<keyword evidence="4" id="KW-1185">Reference proteome</keyword>
<dbReference type="SMART" id="SM00418">
    <property type="entry name" value="HTH_ARSR"/>
    <property type="match status" value="1"/>
</dbReference>
<dbReference type="Gene3D" id="1.10.10.10">
    <property type="entry name" value="Winged helix-like DNA-binding domain superfamily/Winged helix DNA-binding domain"/>
    <property type="match status" value="1"/>
</dbReference>
<organism evidence="3 4">
    <name type="scientific">Paenibacillus sedimenti</name>
    <dbReference type="NCBI Taxonomy" id="2770274"/>
    <lineage>
        <taxon>Bacteria</taxon>
        <taxon>Bacillati</taxon>
        <taxon>Bacillota</taxon>
        <taxon>Bacilli</taxon>
        <taxon>Bacillales</taxon>
        <taxon>Paenibacillaceae</taxon>
        <taxon>Paenibacillus</taxon>
    </lineage>
</organism>
<dbReference type="SUPFAM" id="SSF46785">
    <property type="entry name" value="Winged helix' DNA-binding domain"/>
    <property type="match status" value="1"/>
</dbReference>
<feature type="domain" description="HTH arsR-type" evidence="2">
    <location>
        <begin position="6"/>
        <end position="99"/>
    </location>
</feature>
<dbReference type="CDD" id="cd00090">
    <property type="entry name" value="HTH_ARSR"/>
    <property type="match status" value="1"/>
</dbReference>
<dbReference type="EMBL" id="JACVVD010000001">
    <property type="protein sequence ID" value="MBD0378890.1"/>
    <property type="molecule type" value="Genomic_DNA"/>
</dbReference>
<dbReference type="GO" id="GO:0003677">
    <property type="term" value="F:DNA binding"/>
    <property type="evidence" value="ECO:0007669"/>
    <property type="project" value="UniProtKB-KW"/>
</dbReference>
<reference evidence="3" key="1">
    <citation type="submission" date="2020-09" db="EMBL/GenBank/DDBJ databases">
        <title>Draft Genome Sequence of Paenibacillus sp. WST5.</title>
        <authorList>
            <person name="Bao Z."/>
        </authorList>
    </citation>
    <scope>NUCLEOTIDE SEQUENCE</scope>
    <source>
        <strain evidence="3">WST5</strain>
    </source>
</reference>
<dbReference type="PROSITE" id="PS50987">
    <property type="entry name" value="HTH_ARSR_2"/>
    <property type="match status" value="1"/>
</dbReference>
<dbReference type="PRINTS" id="PR00778">
    <property type="entry name" value="HTHARSR"/>
</dbReference>